<accession>A0AAV6XGE8</accession>
<evidence type="ECO:0000256" key="3">
    <source>
        <dbReference type="ARBA" id="ARBA00022741"/>
    </source>
</evidence>
<dbReference type="Pfam" id="PF00069">
    <property type="entry name" value="Pkinase"/>
    <property type="match status" value="1"/>
</dbReference>
<evidence type="ECO:0000256" key="1">
    <source>
        <dbReference type="ARBA" id="ARBA00006529"/>
    </source>
</evidence>
<gene>
    <name evidence="8" type="ORF">BUALT_Bualt07G0104800</name>
</gene>
<dbReference type="InterPro" id="IPR000719">
    <property type="entry name" value="Prot_kinase_dom"/>
</dbReference>
<dbReference type="InterPro" id="IPR050538">
    <property type="entry name" value="MAP_kinase_kinase_kinase"/>
</dbReference>
<comment type="similarity">
    <text evidence="1">Belongs to the protein kinase superfamily. STE Ser/Thr protein kinase family. MAP kinase kinase kinase subfamily.</text>
</comment>
<dbReference type="EMBL" id="WHWC01000007">
    <property type="protein sequence ID" value="KAG8379591.1"/>
    <property type="molecule type" value="Genomic_DNA"/>
</dbReference>
<keyword evidence="3" id="KW-0547">Nucleotide-binding</keyword>
<evidence type="ECO:0000313" key="8">
    <source>
        <dbReference type="EMBL" id="KAG8379591.1"/>
    </source>
</evidence>
<evidence type="ECO:0000256" key="6">
    <source>
        <dbReference type="SAM" id="MobiDB-lite"/>
    </source>
</evidence>
<name>A0AAV6XGE8_9LAMI</name>
<dbReference type="InterPro" id="IPR011009">
    <property type="entry name" value="Kinase-like_dom_sf"/>
</dbReference>
<dbReference type="PANTHER" id="PTHR48016:SF12">
    <property type="entry name" value="PROTEIN KINASE DOMAIN-CONTAINING PROTEIN"/>
    <property type="match status" value="1"/>
</dbReference>
<dbReference type="AlphaFoldDB" id="A0AAV6XGE8"/>
<evidence type="ECO:0000259" key="7">
    <source>
        <dbReference type="PROSITE" id="PS50011"/>
    </source>
</evidence>
<dbReference type="Gene3D" id="3.30.200.20">
    <property type="entry name" value="Phosphorylase Kinase, domain 1"/>
    <property type="match status" value="1"/>
</dbReference>
<keyword evidence="2" id="KW-0808">Transferase</keyword>
<keyword evidence="5" id="KW-0067">ATP-binding</keyword>
<dbReference type="GO" id="GO:0005524">
    <property type="term" value="F:ATP binding"/>
    <property type="evidence" value="ECO:0007669"/>
    <property type="project" value="UniProtKB-KW"/>
</dbReference>
<comment type="caution">
    <text evidence="8">The sequence shown here is derived from an EMBL/GenBank/DDBJ whole genome shotgun (WGS) entry which is preliminary data.</text>
</comment>
<dbReference type="GO" id="GO:0004709">
    <property type="term" value="F:MAP kinase kinase kinase activity"/>
    <property type="evidence" value="ECO:0007669"/>
    <property type="project" value="TreeGrafter"/>
</dbReference>
<feature type="domain" description="Protein kinase" evidence="7">
    <location>
        <begin position="1"/>
        <end position="315"/>
    </location>
</feature>
<evidence type="ECO:0000313" key="9">
    <source>
        <dbReference type="Proteomes" id="UP000826271"/>
    </source>
</evidence>
<organism evidence="8 9">
    <name type="scientific">Buddleja alternifolia</name>
    <dbReference type="NCBI Taxonomy" id="168488"/>
    <lineage>
        <taxon>Eukaryota</taxon>
        <taxon>Viridiplantae</taxon>
        <taxon>Streptophyta</taxon>
        <taxon>Embryophyta</taxon>
        <taxon>Tracheophyta</taxon>
        <taxon>Spermatophyta</taxon>
        <taxon>Magnoliopsida</taxon>
        <taxon>eudicotyledons</taxon>
        <taxon>Gunneridae</taxon>
        <taxon>Pentapetalae</taxon>
        <taxon>asterids</taxon>
        <taxon>lamiids</taxon>
        <taxon>Lamiales</taxon>
        <taxon>Scrophulariaceae</taxon>
        <taxon>Buddlejeae</taxon>
        <taxon>Buddleja</taxon>
    </lineage>
</organism>
<dbReference type="GO" id="GO:0005737">
    <property type="term" value="C:cytoplasm"/>
    <property type="evidence" value="ECO:0007669"/>
    <property type="project" value="TreeGrafter"/>
</dbReference>
<dbReference type="Gene3D" id="1.10.510.10">
    <property type="entry name" value="Transferase(Phosphotransferase) domain 1"/>
    <property type="match status" value="1"/>
</dbReference>
<keyword evidence="9" id="KW-1185">Reference proteome</keyword>
<reference evidence="8" key="1">
    <citation type="submission" date="2019-10" db="EMBL/GenBank/DDBJ databases">
        <authorList>
            <person name="Zhang R."/>
            <person name="Pan Y."/>
            <person name="Wang J."/>
            <person name="Ma R."/>
            <person name="Yu S."/>
        </authorList>
    </citation>
    <scope>NUCLEOTIDE SEQUENCE</scope>
    <source>
        <strain evidence="8">LA-IB0</strain>
        <tissue evidence="8">Leaf</tissue>
    </source>
</reference>
<proteinExistence type="inferred from homology"/>
<evidence type="ECO:0000256" key="5">
    <source>
        <dbReference type="ARBA" id="ARBA00022840"/>
    </source>
</evidence>
<evidence type="ECO:0000256" key="2">
    <source>
        <dbReference type="ARBA" id="ARBA00022679"/>
    </source>
</evidence>
<sequence>MATITSSLLSSTPSSTLSSLSSPTPPIATAAASTPPAAATPLSDSAVNGVIQLLHQLLSAPYNLSPKDVASLLTTNTPNLSSLSLQTAAPLVAENSSAAADSAISAIASPFPLQTAAVPLHPAAAAVPLHPAAAAAPLSTLSYPINSHTSTCVVKEVKIVPDDPKSTECIKQLEQEIKLRRELKHPNIVQYYGCEIEHIKGANLLVNASGVAKLADFGLANHLRHEDINLSLKGTPHWMAPEVLMKKDVENREVAYGVDIWSVGCTVQAMFNMLKEAPPIPEALSTEGKDFLAQCFQRRPIDRPSAVKLLNHPFLRSSREIH</sequence>
<feature type="region of interest" description="Disordered" evidence="6">
    <location>
        <begin position="1"/>
        <end position="39"/>
    </location>
</feature>
<keyword evidence="4" id="KW-0418">Kinase</keyword>
<dbReference type="SUPFAM" id="SSF56112">
    <property type="entry name" value="Protein kinase-like (PK-like)"/>
    <property type="match status" value="1"/>
</dbReference>
<dbReference type="PROSITE" id="PS50011">
    <property type="entry name" value="PROTEIN_KINASE_DOM"/>
    <property type="match status" value="1"/>
</dbReference>
<protein>
    <recommendedName>
        <fullName evidence="7">Protein kinase domain-containing protein</fullName>
    </recommendedName>
</protein>
<dbReference type="Proteomes" id="UP000826271">
    <property type="component" value="Unassembled WGS sequence"/>
</dbReference>
<evidence type="ECO:0000256" key="4">
    <source>
        <dbReference type="ARBA" id="ARBA00022777"/>
    </source>
</evidence>
<dbReference type="PANTHER" id="PTHR48016">
    <property type="entry name" value="MAP KINASE KINASE KINASE SSK2-RELATED-RELATED"/>
    <property type="match status" value="1"/>
</dbReference>